<comment type="similarity">
    <text evidence="2">Belongs to the EamA transporter family.</text>
</comment>
<comment type="caution">
    <text evidence="8">The sequence shown here is derived from an EMBL/GenBank/DDBJ whole genome shotgun (WGS) entry which is preliminary data.</text>
</comment>
<feature type="transmembrane region" description="Helical" evidence="6">
    <location>
        <begin position="97"/>
        <end position="118"/>
    </location>
</feature>
<dbReference type="SUPFAM" id="SSF103481">
    <property type="entry name" value="Multidrug resistance efflux transporter EmrE"/>
    <property type="match status" value="2"/>
</dbReference>
<feature type="transmembrane region" description="Helical" evidence="6">
    <location>
        <begin position="186"/>
        <end position="208"/>
    </location>
</feature>
<dbReference type="Proteomes" id="UP000609121">
    <property type="component" value="Unassembled WGS sequence"/>
</dbReference>
<dbReference type="PANTHER" id="PTHR32322">
    <property type="entry name" value="INNER MEMBRANE TRANSPORTER"/>
    <property type="match status" value="1"/>
</dbReference>
<keyword evidence="3 6" id="KW-0812">Transmembrane</keyword>
<evidence type="ECO:0000256" key="1">
    <source>
        <dbReference type="ARBA" id="ARBA00004141"/>
    </source>
</evidence>
<evidence type="ECO:0000256" key="4">
    <source>
        <dbReference type="ARBA" id="ARBA00022989"/>
    </source>
</evidence>
<sequence>MRKDRMDLAGAAGLVLFAAVFALNQVVIKITNGGFQPIFGAGLRGLGAAICLLVWIRWRRIPIRLPREARKGAVLIGLCFTTEFLCLFLSLDLTSVSRSVVIFYSMPVWLTLAGHFLIPGERITPMRAAGLACALAGVGIALADRGGGQASLAGDLLALGAALGWTGIALCARVTPLRDVRPEVQLLCQLAISTVLLLALSPLFGPFLRDLQAIHLWGLGFQAVVVASGGFLFWLWVLSIYPAGPVASFSFLTPVFGVVLGWLILGEPLGPGIFLALLLVAAGLLLINRPVRGVRTA</sequence>
<reference evidence="8" key="1">
    <citation type="submission" date="2020-09" db="EMBL/GenBank/DDBJ databases">
        <title>A novel bacterium of genus Mangrovicoccus, isolated from South China Sea.</title>
        <authorList>
            <person name="Huang H."/>
            <person name="Mo K."/>
            <person name="Hu Y."/>
        </authorList>
    </citation>
    <scope>NUCLEOTIDE SEQUENCE</scope>
    <source>
        <strain evidence="8">HB182678</strain>
    </source>
</reference>
<evidence type="ECO:0000259" key="7">
    <source>
        <dbReference type="Pfam" id="PF00892"/>
    </source>
</evidence>
<gene>
    <name evidence="8" type="ORF">ICN82_10450</name>
</gene>
<dbReference type="InterPro" id="IPR037185">
    <property type="entry name" value="EmrE-like"/>
</dbReference>
<feature type="transmembrane region" description="Helical" evidence="6">
    <location>
        <begin position="156"/>
        <end position="174"/>
    </location>
</feature>
<keyword evidence="5 6" id="KW-0472">Membrane</keyword>
<dbReference type="EMBL" id="JACVXA010000027">
    <property type="protein sequence ID" value="MBE3638623.1"/>
    <property type="molecule type" value="Genomic_DNA"/>
</dbReference>
<keyword evidence="4 6" id="KW-1133">Transmembrane helix</keyword>
<dbReference type="PANTHER" id="PTHR32322:SF2">
    <property type="entry name" value="EAMA DOMAIN-CONTAINING PROTEIN"/>
    <property type="match status" value="1"/>
</dbReference>
<evidence type="ECO:0000313" key="8">
    <source>
        <dbReference type="EMBL" id="MBE3638623.1"/>
    </source>
</evidence>
<evidence type="ECO:0000256" key="6">
    <source>
        <dbReference type="SAM" id="Phobius"/>
    </source>
</evidence>
<dbReference type="GO" id="GO:0016020">
    <property type="term" value="C:membrane"/>
    <property type="evidence" value="ECO:0007669"/>
    <property type="project" value="UniProtKB-SubCell"/>
</dbReference>
<evidence type="ECO:0000256" key="3">
    <source>
        <dbReference type="ARBA" id="ARBA00022692"/>
    </source>
</evidence>
<feature type="domain" description="EamA" evidence="7">
    <location>
        <begin position="10"/>
        <end position="140"/>
    </location>
</feature>
<evidence type="ECO:0000256" key="2">
    <source>
        <dbReference type="ARBA" id="ARBA00007362"/>
    </source>
</evidence>
<proteinExistence type="inferred from homology"/>
<dbReference type="Gene3D" id="1.10.3730.20">
    <property type="match status" value="1"/>
</dbReference>
<evidence type="ECO:0000313" key="9">
    <source>
        <dbReference type="Proteomes" id="UP000609121"/>
    </source>
</evidence>
<organism evidence="8 9">
    <name type="scientific">Mangrovicoccus algicola</name>
    <dbReference type="NCBI Taxonomy" id="2771008"/>
    <lineage>
        <taxon>Bacteria</taxon>
        <taxon>Pseudomonadati</taxon>
        <taxon>Pseudomonadota</taxon>
        <taxon>Alphaproteobacteria</taxon>
        <taxon>Rhodobacterales</taxon>
        <taxon>Paracoccaceae</taxon>
        <taxon>Mangrovicoccus</taxon>
    </lineage>
</organism>
<dbReference type="InterPro" id="IPR000620">
    <property type="entry name" value="EamA_dom"/>
</dbReference>
<protein>
    <submittedName>
        <fullName evidence="8">DMT family transporter</fullName>
    </submittedName>
</protein>
<dbReference type="AlphaFoldDB" id="A0A8J7CZY1"/>
<accession>A0A8J7CZY1</accession>
<evidence type="ECO:0000256" key="5">
    <source>
        <dbReference type="ARBA" id="ARBA00023136"/>
    </source>
</evidence>
<feature type="transmembrane region" description="Helical" evidence="6">
    <location>
        <begin position="271"/>
        <end position="287"/>
    </location>
</feature>
<comment type="subcellular location">
    <subcellularLocation>
        <location evidence="1">Membrane</location>
        <topology evidence="1">Multi-pass membrane protein</topology>
    </subcellularLocation>
</comment>
<feature type="transmembrane region" description="Helical" evidence="6">
    <location>
        <begin position="72"/>
        <end position="91"/>
    </location>
</feature>
<feature type="transmembrane region" description="Helical" evidence="6">
    <location>
        <begin position="214"/>
        <end position="238"/>
    </location>
</feature>
<dbReference type="Pfam" id="PF00892">
    <property type="entry name" value="EamA"/>
    <property type="match status" value="2"/>
</dbReference>
<name>A0A8J7CZY1_9RHOB</name>
<feature type="transmembrane region" description="Helical" evidence="6">
    <location>
        <begin position="125"/>
        <end position="144"/>
    </location>
</feature>
<dbReference type="InterPro" id="IPR050638">
    <property type="entry name" value="AA-Vitamin_Transporters"/>
</dbReference>
<keyword evidence="9" id="KW-1185">Reference proteome</keyword>
<feature type="transmembrane region" description="Helical" evidence="6">
    <location>
        <begin position="245"/>
        <end position="265"/>
    </location>
</feature>
<feature type="domain" description="EamA" evidence="7">
    <location>
        <begin position="153"/>
        <end position="288"/>
    </location>
</feature>
<feature type="transmembrane region" description="Helical" evidence="6">
    <location>
        <begin position="38"/>
        <end position="56"/>
    </location>
</feature>